<dbReference type="InterPro" id="IPR050708">
    <property type="entry name" value="T6SS_VgrG/RHS"/>
</dbReference>
<dbReference type="NCBIfam" id="TIGR03696">
    <property type="entry name" value="Rhs_assc_core"/>
    <property type="match status" value="1"/>
</dbReference>
<evidence type="ECO:0000313" key="3">
    <source>
        <dbReference type="EMBL" id="MFC4653752.1"/>
    </source>
</evidence>
<proteinExistence type="predicted"/>
<dbReference type="EMBL" id="JBHSGB010000001">
    <property type="protein sequence ID" value="MFC4653752.1"/>
    <property type="molecule type" value="Genomic_DNA"/>
</dbReference>
<reference evidence="4" key="1">
    <citation type="journal article" date="2019" name="Int. J. Syst. Evol. Microbiol.">
        <title>The Global Catalogue of Microorganisms (GCM) 10K type strain sequencing project: providing services to taxonomists for standard genome sequencing and annotation.</title>
        <authorList>
            <consortium name="The Broad Institute Genomics Platform"/>
            <consortium name="The Broad Institute Genome Sequencing Center for Infectious Disease"/>
            <person name="Wu L."/>
            <person name="Ma J."/>
        </authorList>
    </citation>
    <scope>NUCLEOTIDE SEQUENCE [LARGE SCALE GENOMIC DNA]</scope>
    <source>
        <strain evidence="4">DT28</strain>
    </source>
</reference>
<dbReference type="Pfam" id="PF25023">
    <property type="entry name" value="TEN_YD-shell"/>
    <property type="match status" value="1"/>
</dbReference>
<accession>A0ABV9JH95</accession>
<comment type="caution">
    <text evidence="3">The sequence shown here is derived from an EMBL/GenBank/DDBJ whole genome shotgun (WGS) entry which is preliminary data.</text>
</comment>
<name>A0ABV9JH95_9GAMM</name>
<gene>
    <name evidence="3" type="ORF">ACFO3I_01810</name>
</gene>
<sequence length="156" mass="17501">MAEYNSSGTLLRRHVHGAGSDDPLVWFEGSGTGSPSYLLTDERGSVIAETNSAGTVTTTHQYGPYGEPINSSGARFRYTGQILLPGTELYHYKARVYHPKLGRFLQTDPLGYKDGINWYAYVGNDPMNMVELGNTGGYLRSHRRSLWRFCSFRLRI</sequence>
<evidence type="ECO:0000313" key="4">
    <source>
        <dbReference type="Proteomes" id="UP001595962"/>
    </source>
</evidence>
<organism evidence="3 4">
    <name type="scientific">Rheinheimera marina</name>
    <dbReference type="NCBI Taxonomy" id="1774958"/>
    <lineage>
        <taxon>Bacteria</taxon>
        <taxon>Pseudomonadati</taxon>
        <taxon>Pseudomonadota</taxon>
        <taxon>Gammaproteobacteria</taxon>
        <taxon>Chromatiales</taxon>
        <taxon>Chromatiaceae</taxon>
        <taxon>Rheinheimera</taxon>
    </lineage>
</organism>
<evidence type="ECO:0000256" key="1">
    <source>
        <dbReference type="ARBA" id="ARBA00022737"/>
    </source>
</evidence>
<feature type="domain" description="Teneurin-like YD-shell" evidence="2">
    <location>
        <begin position="37"/>
        <end position="126"/>
    </location>
</feature>
<keyword evidence="4" id="KW-1185">Reference proteome</keyword>
<dbReference type="PANTHER" id="PTHR32305">
    <property type="match status" value="1"/>
</dbReference>
<protein>
    <submittedName>
        <fullName evidence="3">RHS repeat-associated core domain-containing protein</fullName>
    </submittedName>
</protein>
<dbReference type="Gene3D" id="2.180.10.10">
    <property type="entry name" value="RHS repeat-associated core"/>
    <property type="match status" value="1"/>
</dbReference>
<keyword evidence="1" id="KW-0677">Repeat</keyword>
<dbReference type="InterPro" id="IPR022385">
    <property type="entry name" value="Rhs_assc_core"/>
</dbReference>
<dbReference type="Proteomes" id="UP001595962">
    <property type="component" value="Unassembled WGS sequence"/>
</dbReference>
<dbReference type="PANTHER" id="PTHR32305:SF15">
    <property type="entry name" value="PROTEIN RHSA-RELATED"/>
    <property type="match status" value="1"/>
</dbReference>
<dbReference type="InterPro" id="IPR056823">
    <property type="entry name" value="TEN-like_YD-shell"/>
</dbReference>
<evidence type="ECO:0000259" key="2">
    <source>
        <dbReference type="Pfam" id="PF25023"/>
    </source>
</evidence>
<dbReference type="RefSeq" id="WP_377331269.1">
    <property type="nucleotide sequence ID" value="NZ_JBHSGB010000001.1"/>
</dbReference>